<feature type="compositionally biased region" description="Polar residues" evidence="1">
    <location>
        <begin position="1"/>
        <end position="12"/>
    </location>
</feature>
<dbReference type="AlphaFoldDB" id="A0AAV2IJS0"/>
<evidence type="ECO:0000256" key="1">
    <source>
        <dbReference type="SAM" id="MobiDB-lite"/>
    </source>
</evidence>
<gene>
    <name evidence="3" type="ORF">GSLYS_00019369001</name>
</gene>
<feature type="non-terminal residue" evidence="3">
    <location>
        <position position="1"/>
    </location>
</feature>
<name>A0AAV2IJS0_LYMST</name>
<protein>
    <submittedName>
        <fullName evidence="3">Uncharacterized protein</fullName>
    </submittedName>
</protein>
<sequence>TTTNIPSTSGIHSTRPSTTTTNIPTTDTDFKTTTIVLAVVTGTFTIAAALKVALHVYKSGCPRCNDECLATVLKVIRPKVNINIDFTEDAERKGKKVTRDITNLEDKIQDVFEIIEEIF</sequence>
<keyword evidence="2" id="KW-0472">Membrane</keyword>
<reference evidence="3 4" key="1">
    <citation type="submission" date="2024-04" db="EMBL/GenBank/DDBJ databases">
        <authorList>
            <consortium name="Genoscope - CEA"/>
            <person name="William W."/>
        </authorList>
    </citation>
    <scope>NUCLEOTIDE SEQUENCE [LARGE SCALE GENOMIC DNA]</scope>
</reference>
<keyword evidence="2" id="KW-1133">Transmembrane helix</keyword>
<dbReference type="Proteomes" id="UP001497497">
    <property type="component" value="Unassembled WGS sequence"/>
</dbReference>
<evidence type="ECO:0000313" key="4">
    <source>
        <dbReference type="Proteomes" id="UP001497497"/>
    </source>
</evidence>
<keyword evidence="2" id="KW-0812">Transmembrane</keyword>
<feature type="compositionally biased region" description="Low complexity" evidence="1">
    <location>
        <begin position="13"/>
        <end position="25"/>
    </location>
</feature>
<evidence type="ECO:0000313" key="3">
    <source>
        <dbReference type="EMBL" id="CAL1545992.1"/>
    </source>
</evidence>
<feature type="region of interest" description="Disordered" evidence="1">
    <location>
        <begin position="1"/>
        <end position="25"/>
    </location>
</feature>
<evidence type="ECO:0000256" key="2">
    <source>
        <dbReference type="SAM" id="Phobius"/>
    </source>
</evidence>
<proteinExistence type="predicted"/>
<organism evidence="3 4">
    <name type="scientific">Lymnaea stagnalis</name>
    <name type="common">Great pond snail</name>
    <name type="synonym">Helix stagnalis</name>
    <dbReference type="NCBI Taxonomy" id="6523"/>
    <lineage>
        <taxon>Eukaryota</taxon>
        <taxon>Metazoa</taxon>
        <taxon>Spiralia</taxon>
        <taxon>Lophotrochozoa</taxon>
        <taxon>Mollusca</taxon>
        <taxon>Gastropoda</taxon>
        <taxon>Heterobranchia</taxon>
        <taxon>Euthyneura</taxon>
        <taxon>Panpulmonata</taxon>
        <taxon>Hygrophila</taxon>
        <taxon>Lymnaeoidea</taxon>
        <taxon>Lymnaeidae</taxon>
        <taxon>Lymnaea</taxon>
    </lineage>
</organism>
<comment type="caution">
    <text evidence="3">The sequence shown here is derived from an EMBL/GenBank/DDBJ whole genome shotgun (WGS) entry which is preliminary data.</text>
</comment>
<keyword evidence="4" id="KW-1185">Reference proteome</keyword>
<feature type="transmembrane region" description="Helical" evidence="2">
    <location>
        <begin position="35"/>
        <end position="54"/>
    </location>
</feature>
<dbReference type="EMBL" id="CAXITT010000759">
    <property type="protein sequence ID" value="CAL1545992.1"/>
    <property type="molecule type" value="Genomic_DNA"/>
</dbReference>
<accession>A0AAV2IJS0</accession>